<dbReference type="GeneTree" id="ENSGT00390000011578"/>
<dbReference type="Ensembl" id="ENSPPAT00000055296.1">
    <property type="protein sequence ID" value="ENSPPAP00000032428.1"/>
    <property type="gene ID" value="ENSPPAG00000039111.1"/>
</dbReference>
<feature type="compositionally biased region" description="Low complexity" evidence="1">
    <location>
        <begin position="14"/>
        <end position="35"/>
    </location>
</feature>
<feature type="compositionally biased region" description="Polar residues" evidence="1">
    <location>
        <begin position="1"/>
        <end position="13"/>
    </location>
</feature>
<dbReference type="PANTHER" id="PTHR35666">
    <property type="entry name" value="SIMILAR TO RIKEN CDNA 4921536K21"/>
    <property type="match status" value="1"/>
</dbReference>
<feature type="compositionally biased region" description="Basic and acidic residues" evidence="1">
    <location>
        <begin position="38"/>
        <end position="47"/>
    </location>
</feature>
<organism evidence="2 3">
    <name type="scientific">Pan paniscus</name>
    <name type="common">Pygmy chimpanzee</name>
    <name type="synonym">Bonobo</name>
    <dbReference type="NCBI Taxonomy" id="9597"/>
    <lineage>
        <taxon>Eukaryota</taxon>
        <taxon>Metazoa</taxon>
        <taxon>Chordata</taxon>
        <taxon>Craniata</taxon>
        <taxon>Vertebrata</taxon>
        <taxon>Euteleostomi</taxon>
        <taxon>Mammalia</taxon>
        <taxon>Eutheria</taxon>
        <taxon>Euarchontoglires</taxon>
        <taxon>Primates</taxon>
        <taxon>Haplorrhini</taxon>
        <taxon>Catarrhini</taxon>
        <taxon>Hominidae</taxon>
        <taxon>Pan</taxon>
    </lineage>
</organism>
<dbReference type="PANTHER" id="PTHR35666:SF1">
    <property type="entry name" value="SIMILAR TO RIKEN CDNA 4921536K21"/>
    <property type="match status" value="1"/>
</dbReference>
<dbReference type="OMA" id="RKMSHLY"/>
<proteinExistence type="predicted"/>
<evidence type="ECO:0000256" key="1">
    <source>
        <dbReference type="SAM" id="MobiDB-lite"/>
    </source>
</evidence>
<accession>A0A2R9BRX5</accession>
<keyword evidence="3" id="KW-1185">Reference proteome</keyword>
<dbReference type="Proteomes" id="UP000240080">
    <property type="component" value="Chromosome 5"/>
</dbReference>
<dbReference type="KEGG" id="pps:100985234"/>
<reference evidence="2" key="2">
    <citation type="submission" date="2025-08" db="UniProtKB">
        <authorList>
            <consortium name="Ensembl"/>
        </authorList>
    </citation>
    <scope>IDENTIFICATION</scope>
</reference>
<dbReference type="InterPro" id="IPR038935">
    <property type="entry name" value="C5orf52"/>
</dbReference>
<dbReference type="EMBL" id="AJFE02064862">
    <property type="status" value="NOT_ANNOTATED_CDS"/>
    <property type="molecule type" value="Genomic_DNA"/>
</dbReference>
<feature type="region of interest" description="Disordered" evidence="1">
    <location>
        <begin position="1"/>
        <end position="57"/>
    </location>
</feature>
<sequence>MTQPTRPSVTCDQGSSTIGGTAAQATTSSSATSGSNYQRDRLGRRPEIGVGGQPQICFPRPRSAQQPVLFSLMNSSEAAMKKTLPKSHLSRVIIHDNRIAQRIYEMEVSALEKTKKKISHYYEHLKKKFMTEQLRKLGRWREESVNSDRYLTFGIPPPV</sequence>
<evidence type="ECO:0000313" key="3">
    <source>
        <dbReference type="Proteomes" id="UP000240080"/>
    </source>
</evidence>
<name>A0A2R9BRX5_PANPA</name>
<dbReference type="Pfam" id="PF17666">
    <property type="entry name" value="DUF5528"/>
    <property type="match status" value="1"/>
</dbReference>
<dbReference type="AlphaFoldDB" id="A0A2R9BRX5"/>
<dbReference type="EMBL" id="AJFE02064861">
    <property type="status" value="NOT_ANNOTATED_CDS"/>
    <property type="molecule type" value="Genomic_DNA"/>
</dbReference>
<reference evidence="2 3" key="1">
    <citation type="journal article" date="2012" name="Nature">
        <title>The bonobo genome compared with the chimpanzee and human genomes.</title>
        <authorList>
            <person name="Prufer K."/>
            <person name="Munch K."/>
            <person name="Hellmann I."/>
            <person name="Akagi K."/>
            <person name="Miller J.R."/>
            <person name="Walenz B."/>
            <person name="Koren S."/>
            <person name="Sutton G."/>
            <person name="Kodira C."/>
            <person name="Winer R."/>
            <person name="Knight J.R."/>
            <person name="Mullikin J.C."/>
            <person name="Meader S.J."/>
            <person name="Ponting C.P."/>
            <person name="Lunter G."/>
            <person name="Higashino S."/>
            <person name="Hobolth A."/>
            <person name="Dutheil J."/>
            <person name="Karakoc E."/>
            <person name="Alkan C."/>
            <person name="Sajjadian S."/>
            <person name="Catacchio C.R."/>
            <person name="Ventura M."/>
            <person name="Marques-Bonet T."/>
            <person name="Eichler E.E."/>
            <person name="Andre C."/>
            <person name="Atencia R."/>
            <person name="Mugisha L."/>
            <person name="Junhold J."/>
            <person name="Patterson N."/>
            <person name="Siebauer M."/>
            <person name="Good J.M."/>
            <person name="Fischer A."/>
            <person name="Ptak S.E."/>
            <person name="Lachmann M."/>
            <person name="Symer D.E."/>
            <person name="Mailund T."/>
            <person name="Schierup M.H."/>
            <person name="Andres A.M."/>
            <person name="Kelso J."/>
            <person name="Paabo S."/>
        </authorList>
    </citation>
    <scope>NUCLEOTIDE SEQUENCE [LARGE SCALE GENOMIC DNA]</scope>
</reference>
<dbReference type="Bgee" id="ENSPPAG00000039111">
    <property type="expression patterns" value="Expressed in testis"/>
</dbReference>
<protein>
    <submittedName>
        <fullName evidence="2">Chromosome 5 open reading frame 52</fullName>
    </submittedName>
</protein>
<reference evidence="2" key="3">
    <citation type="submission" date="2025-09" db="UniProtKB">
        <authorList>
            <consortium name="Ensembl"/>
        </authorList>
    </citation>
    <scope>IDENTIFICATION</scope>
</reference>
<evidence type="ECO:0000313" key="2">
    <source>
        <dbReference type="Ensembl" id="ENSPPAP00000032428.1"/>
    </source>
</evidence>
<gene>
    <name evidence="2" type="primary">C5orf52</name>
</gene>